<reference evidence="11" key="1">
    <citation type="submission" date="2021-04" db="EMBL/GenBank/DDBJ databases">
        <authorList>
            <person name="Postec A."/>
        </authorList>
    </citation>
    <scope>NUCLEOTIDE SEQUENCE</scope>
    <source>
        <strain evidence="11">F1F22</strain>
    </source>
</reference>
<keyword evidence="12" id="KW-1185">Reference proteome</keyword>
<dbReference type="InterPro" id="IPR013708">
    <property type="entry name" value="Shikimate_DH-bd_N"/>
</dbReference>
<evidence type="ECO:0000259" key="10">
    <source>
        <dbReference type="Pfam" id="PF18317"/>
    </source>
</evidence>
<dbReference type="Proteomes" id="UP001056539">
    <property type="component" value="Chromosome"/>
</dbReference>
<keyword evidence="6 8" id="KW-0057">Aromatic amino acid biosynthesis</keyword>
<evidence type="ECO:0000256" key="3">
    <source>
        <dbReference type="ARBA" id="ARBA00022605"/>
    </source>
</evidence>
<feature type="binding site" evidence="8">
    <location>
        <position position="104"/>
    </location>
    <ligand>
        <name>shikimate</name>
        <dbReference type="ChEBI" id="CHEBI:36208"/>
    </ligand>
</feature>
<feature type="binding site" evidence="8">
    <location>
        <position position="253"/>
    </location>
    <ligand>
        <name>shikimate</name>
        <dbReference type="ChEBI" id="CHEBI:36208"/>
    </ligand>
</feature>
<feature type="binding site" evidence="8">
    <location>
        <position position="223"/>
    </location>
    <ligand>
        <name>NADP(+)</name>
        <dbReference type="ChEBI" id="CHEBI:58349"/>
    </ligand>
</feature>
<evidence type="ECO:0000313" key="12">
    <source>
        <dbReference type="Proteomes" id="UP001056539"/>
    </source>
</evidence>
<dbReference type="KEGG" id="taqu:KDW03_07235"/>
<dbReference type="NCBIfam" id="NF001314">
    <property type="entry name" value="PRK00258.2-2"/>
    <property type="match status" value="1"/>
</dbReference>
<dbReference type="GO" id="GO:0009073">
    <property type="term" value="P:aromatic amino acid family biosynthetic process"/>
    <property type="evidence" value="ECO:0007669"/>
    <property type="project" value="UniProtKB-KW"/>
</dbReference>
<name>A0AAX3BAJ0_9SPIR</name>
<keyword evidence="4 8" id="KW-0521">NADP</keyword>
<protein>
    <recommendedName>
        <fullName evidence="2 8">Shikimate dehydrogenase (NADP(+))</fullName>
        <shortName evidence="8">SDH</shortName>
        <ecNumber evidence="2 8">1.1.1.25</ecNumber>
    </recommendedName>
</protein>
<dbReference type="Gene3D" id="3.40.50.10860">
    <property type="entry name" value="Leucine Dehydrogenase, chain A, domain 1"/>
    <property type="match status" value="1"/>
</dbReference>
<feature type="domain" description="SDH C-terminal" evidence="10">
    <location>
        <begin position="246"/>
        <end position="276"/>
    </location>
</feature>
<dbReference type="AlphaFoldDB" id="A0AAX3BAJ0"/>
<dbReference type="PANTHER" id="PTHR21089">
    <property type="entry name" value="SHIKIMATE DEHYDROGENASE"/>
    <property type="match status" value="1"/>
</dbReference>
<comment type="caution">
    <text evidence="8">Lacks conserved residue(s) required for the propagation of feature annotation.</text>
</comment>
<feature type="domain" description="Shikimate dehydrogenase substrate binding N-terminal" evidence="9">
    <location>
        <begin position="11"/>
        <end position="91"/>
    </location>
</feature>
<evidence type="ECO:0000256" key="6">
    <source>
        <dbReference type="ARBA" id="ARBA00023141"/>
    </source>
</evidence>
<dbReference type="GO" id="GO:0004764">
    <property type="term" value="F:shikimate 3-dehydrogenase (NADP+) activity"/>
    <property type="evidence" value="ECO:0007669"/>
    <property type="project" value="UniProtKB-UniRule"/>
</dbReference>
<dbReference type="InterPro" id="IPR041121">
    <property type="entry name" value="SDH_C"/>
</dbReference>
<gene>
    <name evidence="8" type="primary">aroE</name>
    <name evidence="11" type="ORF">KDW03_07235</name>
</gene>
<dbReference type="InterPro" id="IPR022893">
    <property type="entry name" value="Shikimate_DH_fam"/>
</dbReference>
<dbReference type="NCBIfam" id="NF001319">
    <property type="entry name" value="PRK00258.3-3"/>
    <property type="match status" value="1"/>
</dbReference>
<feature type="binding site" evidence="8">
    <location>
        <begin position="19"/>
        <end position="21"/>
    </location>
    <ligand>
        <name>shikimate</name>
        <dbReference type="ChEBI" id="CHEBI:36208"/>
    </ligand>
</feature>
<dbReference type="NCBIfam" id="TIGR00507">
    <property type="entry name" value="aroE"/>
    <property type="match status" value="1"/>
</dbReference>
<proteinExistence type="inferred from homology"/>
<dbReference type="SUPFAM" id="SSF51735">
    <property type="entry name" value="NAD(P)-binding Rossmann-fold domains"/>
    <property type="match status" value="1"/>
</dbReference>
<dbReference type="CDD" id="cd01065">
    <property type="entry name" value="NAD_bind_Shikimate_DH"/>
    <property type="match status" value="1"/>
</dbReference>
<dbReference type="GO" id="GO:0050661">
    <property type="term" value="F:NADP binding"/>
    <property type="evidence" value="ECO:0007669"/>
    <property type="project" value="InterPro"/>
</dbReference>
<comment type="pathway">
    <text evidence="1 8">Metabolic intermediate biosynthesis; chorismate biosynthesis; chorismate from D-erythrose 4-phosphate and phosphoenolpyruvate: step 4/7.</text>
</comment>
<evidence type="ECO:0000256" key="2">
    <source>
        <dbReference type="ARBA" id="ARBA00012962"/>
    </source>
</evidence>
<feature type="active site" description="Proton acceptor" evidence="8">
    <location>
        <position position="68"/>
    </location>
</feature>
<evidence type="ECO:0000313" key="11">
    <source>
        <dbReference type="EMBL" id="URA09292.1"/>
    </source>
</evidence>
<dbReference type="GO" id="GO:0008652">
    <property type="term" value="P:amino acid biosynthetic process"/>
    <property type="evidence" value="ECO:0007669"/>
    <property type="project" value="UniProtKB-KW"/>
</dbReference>
<dbReference type="PANTHER" id="PTHR21089:SF1">
    <property type="entry name" value="BIFUNCTIONAL 3-DEHYDROQUINATE DEHYDRATASE_SHIKIMATE DEHYDROGENASE, CHLOROPLASTIC"/>
    <property type="match status" value="1"/>
</dbReference>
<dbReference type="EMBL" id="CP073355">
    <property type="protein sequence ID" value="URA09292.1"/>
    <property type="molecule type" value="Genomic_DNA"/>
</dbReference>
<dbReference type="Gene3D" id="3.40.50.720">
    <property type="entry name" value="NAD(P)-binding Rossmann-like Domain"/>
    <property type="match status" value="1"/>
</dbReference>
<feature type="binding site" evidence="8">
    <location>
        <position position="225"/>
    </location>
    <ligand>
        <name>shikimate</name>
        <dbReference type="ChEBI" id="CHEBI:36208"/>
    </ligand>
</feature>
<evidence type="ECO:0000256" key="5">
    <source>
        <dbReference type="ARBA" id="ARBA00023002"/>
    </source>
</evidence>
<comment type="function">
    <text evidence="8">Involved in the biosynthesis of the chorismate, which leads to the biosynthesis of aromatic amino acids. Catalyzes the reversible NADPH linked reduction of 3-dehydroshikimate (DHSA) to yield shikimate (SA).</text>
</comment>
<dbReference type="Pfam" id="PF08501">
    <property type="entry name" value="Shikimate_dh_N"/>
    <property type="match status" value="1"/>
</dbReference>
<accession>A0AAX3BAJ0</accession>
<evidence type="ECO:0000259" key="9">
    <source>
        <dbReference type="Pfam" id="PF08501"/>
    </source>
</evidence>
<dbReference type="GO" id="GO:0019632">
    <property type="term" value="P:shikimate metabolic process"/>
    <property type="evidence" value="ECO:0007669"/>
    <property type="project" value="InterPro"/>
</dbReference>
<feature type="binding site" evidence="8">
    <location>
        <position position="89"/>
    </location>
    <ligand>
        <name>shikimate</name>
        <dbReference type="ChEBI" id="CHEBI:36208"/>
    </ligand>
</feature>
<dbReference type="HAMAP" id="MF_00222">
    <property type="entry name" value="Shikimate_DH_AroE"/>
    <property type="match status" value="1"/>
</dbReference>
<feature type="binding site" evidence="8">
    <location>
        <position position="80"/>
    </location>
    <ligand>
        <name>NADP(+)</name>
        <dbReference type="ChEBI" id="CHEBI:58349"/>
    </ligand>
</feature>
<keyword evidence="3 8" id="KW-0028">Amino-acid biosynthesis</keyword>
<evidence type="ECO:0000256" key="7">
    <source>
        <dbReference type="ARBA" id="ARBA00049442"/>
    </source>
</evidence>
<comment type="catalytic activity">
    <reaction evidence="7 8">
        <text>shikimate + NADP(+) = 3-dehydroshikimate + NADPH + H(+)</text>
        <dbReference type="Rhea" id="RHEA:17737"/>
        <dbReference type="ChEBI" id="CHEBI:15378"/>
        <dbReference type="ChEBI" id="CHEBI:16630"/>
        <dbReference type="ChEBI" id="CHEBI:36208"/>
        <dbReference type="ChEBI" id="CHEBI:57783"/>
        <dbReference type="ChEBI" id="CHEBI:58349"/>
        <dbReference type="EC" id="1.1.1.25"/>
    </reaction>
</comment>
<comment type="subunit">
    <text evidence="8">Homodimer.</text>
</comment>
<feature type="binding site" evidence="8">
    <location>
        <begin position="127"/>
        <end position="131"/>
    </location>
    <ligand>
        <name>NADP(+)</name>
        <dbReference type="ChEBI" id="CHEBI:58349"/>
    </ligand>
</feature>
<evidence type="ECO:0000256" key="8">
    <source>
        <dbReference type="HAMAP-Rule" id="MF_00222"/>
    </source>
</evidence>
<dbReference type="SUPFAM" id="SSF53223">
    <property type="entry name" value="Aminoacid dehydrogenase-like, N-terminal domain"/>
    <property type="match status" value="1"/>
</dbReference>
<dbReference type="InterPro" id="IPR036291">
    <property type="entry name" value="NAD(P)-bd_dom_sf"/>
</dbReference>
<evidence type="ECO:0000256" key="4">
    <source>
        <dbReference type="ARBA" id="ARBA00022857"/>
    </source>
</evidence>
<feature type="binding site" evidence="8">
    <location>
        <position position="64"/>
    </location>
    <ligand>
        <name>shikimate</name>
        <dbReference type="ChEBI" id="CHEBI:36208"/>
    </ligand>
</feature>
<dbReference type="InterPro" id="IPR011342">
    <property type="entry name" value="Shikimate_DH"/>
</dbReference>
<reference evidence="11" key="2">
    <citation type="submission" date="2022-06" db="EMBL/GenBank/DDBJ databases">
        <title>Thermospira aquatica gen. nov., sp. nov.</title>
        <authorList>
            <person name="Ben Ali Gam Z."/>
            <person name="Labat M."/>
        </authorList>
    </citation>
    <scope>NUCLEOTIDE SEQUENCE</scope>
    <source>
        <strain evidence="11">F1F22</strain>
    </source>
</reference>
<organism evidence="11 12">
    <name type="scientific">Thermospira aquatica</name>
    <dbReference type="NCBI Taxonomy" id="2828656"/>
    <lineage>
        <taxon>Bacteria</taxon>
        <taxon>Pseudomonadati</taxon>
        <taxon>Spirochaetota</taxon>
        <taxon>Spirochaetia</taxon>
        <taxon>Brevinematales</taxon>
        <taxon>Thermospiraceae</taxon>
        <taxon>Thermospira</taxon>
    </lineage>
</organism>
<sequence>MIDASTRLFGILGHPVRHSFSPAIHNAAFQACGINAVYLAFDVESLEDAIKGIRALHISGASVTLPHKIAVMSYLDDVSDLAQKIGSVNTLFWEDGKLKGENTDAYGFYESLSQHTVITDTHVVVLGSGGASLAVCFALFAYDRPAKLTIVARNQESRNNLRLRLLEAFPFAQIETANFESVKDVMKDAQILINTTPVGMFPHEDQSPIEEACIPRGITVMDLIYHPVETTLLKLARAKHCVVINGAEMLLFQAMRQFEIWTGEKAPFEVMQKALQKCLKQN</sequence>
<dbReference type="EC" id="1.1.1.25" evidence="2 8"/>
<evidence type="ECO:0000256" key="1">
    <source>
        <dbReference type="ARBA" id="ARBA00004871"/>
    </source>
</evidence>
<dbReference type="RefSeq" id="WP_271434420.1">
    <property type="nucleotide sequence ID" value="NZ_CP073355.1"/>
</dbReference>
<comment type="similarity">
    <text evidence="8">Belongs to the shikimate dehydrogenase family.</text>
</comment>
<dbReference type="InterPro" id="IPR046346">
    <property type="entry name" value="Aminoacid_DH-like_N_sf"/>
</dbReference>
<dbReference type="GO" id="GO:0009423">
    <property type="term" value="P:chorismate biosynthetic process"/>
    <property type="evidence" value="ECO:0007669"/>
    <property type="project" value="UniProtKB-UniRule"/>
</dbReference>
<keyword evidence="5 8" id="KW-0560">Oxidoreductase</keyword>
<feature type="binding site" evidence="8">
    <location>
        <position position="246"/>
    </location>
    <ligand>
        <name>NADP(+)</name>
        <dbReference type="ChEBI" id="CHEBI:58349"/>
    </ligand>
</feature>
<dbReference type="Pfam" id="PF18317">
    <property type="entry name" value="SDH_C"/>
    <property type="match status" value="1"/>
</dbReference>